<evidence type="ECO:0000313" key="2">
    <source>
        <dbReference type="EMBL" id="CAE0773112.1"/>
    </source>
</evidence>
<dbReference type="AlphaFoldDB" id="A0A7S4BQ33"/>
<reference evidence="2" key="1">
    <citation type="submission" date="2021-01" db="EMBL/GenBank/DDBJ databases">
        <authorList>
            <person name="Corre E."/>
            <person name="Pelletier E."/>
            <person name="Niang G."/>
            <person name="Scheremetjew M."/>
            <person name="Finn R."/>
            <person name="Kale V."/>
            <person name="Holt S."/>
            <person name="Cochrane G."/>
            <person name="Meng A."/>
            <person name="Brown T."/>
            <person name="Cohen L."/>
        </authorList>
    </citation>
    <scope>NUCLEOTIDE SEQUENCE</scope>
    <source>
        <strain evidence="2">CCMP645</strain>
    </source>
</reference>
<dbReference type="EMBL" id="HBIZ01040288">
    <property type="protein sequence ID" value="CAE0773112.1"/>
    <property type="molecule type" value="Transcribed_RNA"/>
</dbReference>
<gene>
    <name evidence="2" type="ORF">PCAR00345_LOCUS25724</name>
</gene>
<feature type="region of interest" description="Disordered" evidence="1">
    <location>
        <begin position="95"/>
        <end position="147"/>
    </location>
</feature>
<organism evidence="2">
    <name type="scientific">Chrysotila carterae</name>
    <name type="common">Marine alga</name>
    <name type="synonym">Syracosphaera carterae</name>
    <dbReference type="NCBI Taxonomy" id="13221"/>
    <lineage>
        <taxon>Eukaryota</taxon>
        <taxon>Haptista</taxon>
        <taxon>Haptophyta</taxon>
        <taxon>Prymnesiophyceae</taxon>
        <taxon>Isochrysidales</taxon>
        <taxon>Isochrysidaceae</taxon>
        <taxon>Chrysotila</taxon>
    </lineage>
</organism>
<feature type="compositionally biased region" description="Polar residues" evidence="1">
    <location>
        <begin position="46"/>
        <end position="73"/>
    </location>
</feature>
<sequence>MHVTLSGTMRATAVSTSNFAAPSTSSCSSRYLATILSASWYVTASHSPSDPKMTHSSPTASGTARTSGLGTTKSSEKLIPQASALSALYSMLPKARETPRMPLTRPPFSTEPDTHPPAALMRSNSSEKSDDLARKQGIQSKERARRWGAKVGHGECGQAVHKCVDIRLSCCG</sequence>
<feature type="compositionally biased region" description="Basic and acidic residues" evidence="1">
    <location>
        <begin position="125"/>
        <end position="134"/>
    </location>
</feature>
<name>A0A7S4BQ33_CHRCT</name>
<protein>
    <submittedName>
        <fullName evidence="2">Uncharacterized protein</fullName>
    </submittedName>
</protein>
<evidence type="ECO:0000256" key="1">
    <source>
        <dbReference type="SAM" id="MobiDB-lite"/>
    </source>
</evidence>
<proteinExistence type="predicted"/>
<accession>A0A7S4BQ33</accession>
<feature type="region of interest" description="Disordered" evidence="1">
    <location>
        <begin position="46"/>
        <end position="77"/>
    </location>
</feature>